<dbReference type="EMBL" id="MT141449">
    <property type="protein sequence ID" value="QJA61685.1"/>
    <property type="molecule type" value="Genomic_DNA"/>
</dbReference>
<dbReference type="AlphaFoldDB" id="A0A6M3IXC8"/>
<gene>
    <name evidence="1" type="ORF">MM415B00899_0017</name>
</gene>
<proteinExistence type="predicted"/>
<organism evidence="1">
    <name type="scientific">viral metagenome</name>
    <dbReference type="NCBI Taxonomy" id="1070528"/>
    <lineage>
        <taxon>unclassified sequences</taxon>
        <taxon>metagenomes</taxon>
        <taxon>organismal metagenomes</taxon>
    </lineage>
</organism>
<evidence type="ECO:0000313" key="1">
    <source>
        <dbReference type="EMBL" id="QJA61685.1"/>
    </source>
</evidence>
<protein>
    <submittedName>
        <fullName evidence="1">Uncharacterized protein</fullName>
    </submittedName>
</protein>
<dbReference type="PROSITE" id="PS51257">
    <property type="entry name" value="PROKAR_LIPOPROTEIN"/>
    <property type="match status" value="1"/>
</dbReference>
<accession>A0A6M3IXC8</accession>
<reference evidence="1" key="1">
    <citation type="submission" date="2020-03" db="EMBL/GenBank/DDBJ databases">
        <title>The deep terrestrial virosphere.</title>
        <authorList>
            <person name="Holmfeldt K."/>
            <person name="Nilsson E."/>
            <person name="Simone D."/>
            <person name="Lopez-Fernandez M."/>
            <person name="Wu X."/>
            <person name="de Brujin I."/>
            <person name="Lundin D."/>
            <person name="Andersson A."/>
            <person name="Bertilsson S."/>
            <person name="Dopson M."/>
        </authorList>
    </citation>
    <scope>NUCLEOTIDE SEQUENCE</scope>
    <source>
        <strain evidence="1">MM415B00899</strain>
    </source>
</reference>
<sequence>MPSERWTKGLIAVTTASQTVIGTASCDWKNQLAAGHVIKVDDDNENTYKIATVLTASRLLLSANYDGNRGSLVFYPGASGDDASFGSANDVWGGGSNPFFTPNGYTIFMGYADGTYKRYGIIIRFPEVKIDKGVTISSAFIRFKASANYSADTIRQKIHFNEVDDAIAPTNTAEAFALENTVDAGIDWDFTTDWVTDSTYDTIDISAGLQAIFDRPGWAYGQAVMAVIVDDGSDGWNRLRQFYAFDSAGGINKAELHVELAAGTGLSYIASRSFTTNRGYWRPLQGDSDWAEIISQETIDKIDTDIQDLSASINTITASANPRFTAFQLNLINANASIDDLSANININASEIIPLQSNIVNLNASLPNLSASTNINASEIIALQTNMINANASIANLSASININASEINALIAIHTNINASIANLSASININASNIIAIIAGNASLDGTAKQSFGIKTDGYCGRLKTTNLSSSRELELPDISESLTSMAVTNYVAAPAITASIVGNASISGQLTGFKKFYTVLGTPFAVPYWSLG</sequence>
<name>A0A6M3IXC8_9ZZZZ</name>